<evidence type="ECO:0000313" key="5">
    <source>
        <dbReference type="Proteomes" id="UP000294003"/>
    </source>
</evidence>
<feature type="region of interest" description="Disordered" evidence="2">
    <location>
        <begin position="342"/>
        <end position="407"/>
    </location>
</feature>
<feature type="coiled-coil region" evidence="1">
    <location>
        <begin position="281"/>
        <end position="315"/>
    </location>
</feature>
<evidence type="ECO:0000256" key="2">
    <source>
        <dbReference type="SAM" id="MobiDB-lite"/>
    </source>
</evidence>
<accession>A0ABY0GRQ7</accession>
<dbReference type="EMBL" id="QJNS01000712">
    <property type="protein sequence ID" value="RYO74968.1"/>
    <property type="molecule type" value="Genomic_DNA"/>
</dbReference>
<gene>
    <name evidence="4" type="ORF">DL762_010246</name>
</gene>
<dbReference type="Pfam" id="PF15456">
    <property type="entry name" value="Uds1"/>
    <property type="match status" value="1"/>
</dbReference>
<organism evidence="4 5">
    <name type="scientific">Monosporascus cannonballus</name>
    <dbReference type="NCBI Taxonomy" id="155416"/>
    <lineage>
        <taxon>Eukaryota</taxon>
        <taxon>Fungi</taxon>
        <taxon>Dikarya</taxon>
        <taxon>Ascomycota</taxon>
        <taxon>Pezizomycotina</taxon>
        <taxon>Sordariomycetes</taxon>
        <taxon>Xylariomycetidae</taxon>
        <taxon>Xylariales</taxon>
        <taxon>Xylariales incertae sedis</taxon>
        <taxon>Monosporascus</taxon>
    </lineage>
</organism>
<keyword evidence="5" id="KW-1185">Reference proteome</keyword>
<comment type="caution">
    <text evidence="4">The sequence shown here is derived from an EMBL/GenBank/DDBJ whole genome shotgun (WGS) entry which is preliminary data.</text>
</comment>
<dbReference type="Proteomes" id="UP000294003">
    <property type="component" value="Unassembled WGS sequence"/>
</dbReference>
<keyword evidence="1" id="KW-0175">Coiled coil</keyword>
<dbReference type="InterPro" id="IPR029191">
    <property type="entry name" value="Uds1"/>
</dbReference>
<protein>
    <recommendedName>
        <fullName evidence="3">Up-regulated during septation protein 1 domain-containing protein</fullName>
    </recommendedName>
</protein>
<sequence>MAQPDTRRYQLFPKDRQLPAPIACGKQLEPEQPSSVAMGQTPEKSEQTSITNNLRQRIKEHNLNRRRKVSVPELGPMTTVQEVAMDSPTIPGRPALHERSISSPVQSTRYRHLATLRTIHQASKEDNVATHIAAPVSAFRQDRAPASNASRQPLSPKDLTPLVIPKQPTSLPQLAQNTHAFYAIYSDARLTPYFNAKICNDCFNLINPPYPHLSARGIPRFSAALGEELRYLDNRTEYLRRTYMSLRAGRRNLHSRICQYLRSARVAKFSYESMLKQEEALAELDASIDDWVNKLEQAENRRTRVRQKLLEHVAAAATLPNSANNDDTAVGTPLQKTIGVHRPSAASDLSTPPQSPTKMGTFFDAESPSSSPQRVVARVPSVIPELPAEEGESTDSKYSSENPEEESVLKRMESIRIYADSDLYALLADVENEFTNLNEGGHASPQLKTHPPTDEERRRELHRAHSHDVLSGGPKTTTIKSQPASPRATSPPAKELASGEGDIFLSAAVFKPE</sequence>
<evidence type="ECO:0000256" key="1">
    <source>
        <dbReference type="SAM" id="Coils"/>
    </source>
</evidence>
<proteinExistence type="predicted"/>
<evidence type="ECO:0000313" key="4">
    <source>
        <dbReference type="EMBL" id="RYO74968.1"/>
    </source>
</evidence>
<feature type="region of interest" description="Disordered" evidence="2">
    <location>
        <begin position="87"/>
        <end position="106"/>
    </location>
</feature>
<feature type="compositionally biased region" description="Polar residues" evidence="2">
    <location>
        <begin position="474"/>
        <end position="488"/>
    </location>
</feature>
<feature type="region of interest" description="Disordered" evidence="2">
    <location>
        <begin position="437"/>
        <end position="501"/>
    </location>
</feature>
<feature type="compositionally biased region" description="Polar residues" evidence="2">
    <location>
        <begin position="347"/>
        <end position="358"/>
    </location>
</feature>
<feature type="domain" description="Up-regulated during septation protein 1" evidence="3">
    <location>
        <begin position="227"/>
        <end position="318"/>
    </location>
</feature>
<reference evidence="4 5" key="1">
    <citation type="submission" date="2018-06" db="EMBL/GenBank/DDBJ databases">
        <title>Complete Genomes of Monosporascus.</title>
        <authorList>
            <person name="Robinson A.J."/>
            <person name="Natvig D.O."/>
        </authorList>
    </citation>
    <scope>NUCLEOTIDE SEQUENCE [LARGE SCALE GENOMIC DNA]</scope>
    <source>
        <strain evidence="4 5">CBS 609.92</strain>
    </source>
</reference>
<name>A0ABY0GRQ7_9PEZI</name>
<feature type="region of interest" description="Disordered" evidence="2">
    <location>
        <begin position="25"/>
        <end position="51"/>
    </location>
</feature>
<evidence type="ECO:0000259" key="3">
    <source>
        <dbReference type="Pfam" id="PF15456"/>
    </source>
</evidence>